<feature type="region of interest" description="Disordered" evidence="1">
    <location>
        <begin position="25"/>
        <end position="51"/>
    </location>
</feature>
<gene>
    <name evidence="2" type="ORF">B296_00046602</name>
</gene>
<evidence type="ECO:0000313" key="3">
    <source>
        <dbReference type="Proteomes" id="UP000287651"/>
    </source>
</evidence>
<dbReference type="Proteomes" id="UP000287651">
    <property type="component" value="Unassembled WGS sequence"/>
</dbReference>
<protein>
    <submittedName>
        <fullName evidence="2">Uncharacterized protein</fullName>
    </submittedName>
</protein>
<reference evidence="2 3" key="1">
    <citation type="journal article" date="2014" name="Agronomy (Basel)">
        <title>A Draft Genome Sequence for Ensete ventricosum, the Drought-Tolerant Tree Against Hunger.</title>
        <authorList>
            <person name="Harrison J."/>
            <person name="Moore K.A."/>
            <person name="Paszkiewicz K."/>
            <person name="Jones T."/>
            <person name="Grant M."/>
            <person name="Ambacheew D."/>
            <person name="Muzemil S."/>
            <person name="Studholme D.J."/>
        </authorList>
    </citation>
    <scope>NUCLEOTIDE SEQUENCE [LARGE SCALE GENOMIC DNA]</scope>
</reference>
<dbReference type="EMBL" id="AMZH03021390">
    <property type="protein sequence ID" value="RRT38250.1"/>
    <property type="molecule type" value="Genomic_DNA"/>
</dbReference>
<evidence type="ECO:0000256" key="1">
    <source>
        <dbReference type="SAM" id="MobiDB-lite"/>
    </source>
</evidence>
<dbReference type="AlphaFoldDB" id="A0A426XFN8"/>
<proteinExistence type="predicted"/>
<comment type="caution">
    <text evidence="2">The sequence shown here is derived from an EMBL/GenBank/DDBJ whole genome shotgun (WGS) entry which is preliminary data.</text>
</comment>
<evidence type="ECO:0000313" key="2">
    <source>
        <dbReference type="EMBL" id="RRT38250.1"/>
    </source>
</evidence>
<accession>A0A426XFN8</accession>
<organism evidence="2 3">
    <name type="scientific">Ensete ventricosum</name>
    <name type="common">Abyssinian banana</name>
    <name type="synonym">Musa ensete</name>
    <dbReference type="NCBI Taxonomy" id="4639"/>
    <lineage>
        <taxon>Eukaryota</taxon>
        <taxon>Viridiplantae</taxon>
        <taxon>Streptophyta</taxon>
        <taxon>Embryophyta</taxon>
        <taxon>Tracheophyta</taxon>
        <taxon>Spermatophyta</taxon>
        <taxon>Magnoliopsida</taxon>
        <taxon>Liliopsida</taxon>
        <taxon>Zingiberales</taxon>
        <taxon>Musaceae</taxon>
        <taxon>Ensete</taxon>
    </lineage>
</organism>
<name>A0A426XFN8_ENSVE</name>
<sequence>MIAVEEGMTGDDSKEYIIEDGEKLLQGDNNGRCNGDDDDGKGSDDGVDDER</sequence>